<dbReference type="GO" id="GO:0004341">
    <property type="term" value="F:gluconolactonase activity"/>
    <property type="evidence" value="ECO:0007669"/>
    <property type="project" value="TreeGrafter"/>
</dbReference>
<name>A0A7Y9JA70_9ACTN</name>
<dbReference type="InterPro" id="IPR011042">
    <property type="entry name" value="6-blade_b-propeller_TolB-like"/>
</dbReference>
<feature type="binding site" evidence="3">
    <location>
        <position position="181"/>
    </location>
    <ligand>
        <name>a divalent metal cation</name>
        <dbReference type="ChEBI" id="CHEBI:60240"/>
    </ligand>
</feature>
<feature type="binding site" evidence="3">
    <location>
        <position position="130"/>
    </location>
    <ligand>
        <name>a divalent metal cation</name>
        <dbReference type="ChEBI" id="CHEBI:60240"/>
    </ligand>
</feature>
<evidence type="ECO:0000256" key="3">
    <source>
        <dbReference type="PIRSR" id="PIRSR605511-2"/>
    </source>
</evidence>
<feature type="binding site" evidence="3">
    <location>
        <position position="101"/>
    </location>
    <ligand>
        <name>substrate</name>
    </ligand>
</feature>
<feature type="binding site" evidence="3">
    <location>
        <position position="83"/>
    </location>
    <ligand>
        <name>substrate</name>
    </ligand>
</feature>
<evidence type="ECO:0000256" key="1">
    <source>
        <dbReference type="ARBA" id="ARBA00008853"/>
    </source>
</evidence>
<protein>
    <submittedName>
        <fullName evidence="5">Sugar lactone lactonase YvrE</fullName>
    </submittedName>
</protein>
<evidence type="ECO:0000313" key="6">
    <source>
        <dbReference type="Proteomes" id="UP000535511"/>
    </source>
</evidence>
<dbReference type="PANTHER" id="PTHR10907">
    <property type="entry name" value="REGUCALCIN"/>
    <property type="match status" value="1"/>
</dbReference>
<evidence type="ECO:0000256" key="2">
    <source>
        <dbReference type="PIRSR" id="PIRSR605511-1"/>
    </source>
</evidence>
<feature type="active site" description="Proton donor/acceptor" evidence="2">
    <location>
        <position position="181"/>
    </location>
</feature>
<dbReference type="Proteomes" id="UP000535511">
    <property type="component" value="Unassembled WGS sequence"/>
</dbReference>
<comment type="caution">
    <text evidence="5">The sequence shown here is derived from an EMBL/GenBank/DDBJ whole genome shotgun (WGS) entry which is preliminary data.</text>
</comment>
<dbReference type="GO" id="GO:0019853">
    <property type="term" value="P:L-ascorbic acid biosynthetic process"/>
    <property type="evidence" value="ECO:0007669"/>
    <property type="project" value="TreeGrafter"/>
</dbReference>
<dbReference type="Pfam" id="PF08450">
    <property type="entry name" value="SGL"/>
    <property type="match status" value="1"/>
</dbReference>
<accession>A0A7Y9JA70</accession>
<keyword evidence="6" id="KW-1185">Reference proteome</keyword>
<feature type="domain" description="SMP-30/Gluconolactonase/LRE-like region" evidence="4">
    <location>
        <begin position="1"/>
        <end position="240"/>
    </location>
</feature>
<dbReference type="EMBL" id="JACCBG010000001">
    <property type="protein sequence ID" value="NYD40059.1"/>
    <property type="molecule type" value="Genomic_DNA"/>
</dbReference>
<dbReference type="AlphaFoldDB" id="A0A7Y9JA70"/>
<dbReference type="GO" id="GO:0005509">
    <property type="term" value="F:calcium ion binding"/>
    <property type="evidence" value="ECO:0007669"/>
    <property type="project" value="TreeGrafter"/>
</dbReference>
<feature type="binding site" evidence="3">
    <location>
        <position position="81"/>
    </location>
    <ligand>
        <name>substrate</name>
    </ligand>
</feature>
<evidence type="ECO:0000313" key="5">
    <source>
        <dbReference type="EMBL" id="NYD40059.1"/>
    </source>
</evidence>
<organism evidence="5 6">
    <name type="scientific">Nocardioides panaciterrulae</name>
    <dbReference type="NCBI Taxonomy" id="661492"/>
    <lineage>
        <taxon>Bacteria</taxon>
        <taxon>Bacillati</taxon>
        <taxon>Actinomycetota</taxon>
        <taxon>Actinomycetes</taxon>
        <taxon>Propionibacteriales</taxon>
        <taxon>Nocardioidaceae</taxon>
        <taxon>Nocardioides</taxon>
    </lineage>
</organism>
<keyword evidence="3" id="KW-0862">Zinc</keyword>
<evidence type="ECO:0000259" key="4">
    <source>
        <dbReference type="Pfam" id="PF08450"/>
    </source>
</evidence>
<dbReference type="PRINTS" id="PR01790">
    <property type="entry name" value="SMP30FAMILY"/>
</dbReference>
<dbReference type="InterPro" id="IPR005511">
    <property type="entry name" value="SMP-30"/>
</dbReference>
<dbReference type="SUPFAM" id="SSF63829">
    <property type="entry name" value="Calcium-dependent phosphotriesterase"/>
    <property type="match status" value="1"/>
</dbReference>
<comment type="cofactor">
    <cofactor evidence="3">
        <name>Zn(2+)</name>
        <dbReference type="ChEBI" id="CHEBI:29105"/>
    </cofactor>
    <text evidence="3">Binds 1 divalent metal cation per subunit.</text>
</comment>
<dbReference type="InterPro" id="IPR013658">
    <property type="entry name" value="SGL"/>
</dbReference>
<comment type="similarity">
    <text evidence="1">Belongs to the SMP-30/CGR1 family.</text>
</comment>
<gene>
    <name evidence="5" type="ORF">BJZ21_000142</name>
</gene>
<keyword evidence="3" id="KW-0479">Metal-binding</keyword>
<dbReference type="Gene3D" id="2.120.10.30">
    <property type="entry name" value="TolB, C-terminal domain"/>
    <property type="match status" value="1"/>
</dbReference>
<sequence length="274" mass="30247">MWSTLEAVLYWTDNVEHRIHRFDPRTGHDEEIRLDEDVMDLVVRREGGLLVVTAKSFAWLEPGSGVLRPFAEVEQDRPDNRFNDGKVDRRGRYWAGSMDGEHWDRPTGALYRLDPGGAPALQLDGVVCANGLGWSPDDRTFYLGESFRHAIFAYDFDIDRGTVSNRRLFTEVGAPDGAFPDGLTVDAEGGVWSVHNAGGKVVRYDPEGAPTHVVDLPVPHPTSCIFGGEDLTTLYITTARQGMDDDDLARYPLSGSVFALDPGIPGMPEPLFAG</sequence>
<proteinExistence type="inferred from homology"/>
<reference evidence="5 6" key="1">
    <citation type="submission" date="2020-07" db="EMBL/GenBank/DDBJ databases">
        <title>Sequencing the genomes of 1000 actinobacteria strains.</title>
        <authorList>
            <person name="Klenk H.-P."/>
        </authorList>
    </citation>
    <scope>NUCLEOTIDE SEQUENCE [LARGE SCALE GENOMIC DNA]</scope>
    <source>
        <strain evidence="5 6">DSM 21350</strain>
    </source>
</reference>
<dbReference type="PANTHER" id="PTHR10907:SF47">
    <property type="entry name" value="REGUCALCIN"/>
    <property type="match status" value="1"/>
</dbReference>